<feature type="transmembrane region" description="Helical" evidence="1">
    <location>
        <begin position="75"/>
        <end position="92"/>
    </location>
</feature>
<gene>
    <name evidence="2" type="ORF">Dform_01649</name>
</gene>
<feature type="transmembrane region" description="Helical" evidence="1">
    <location>
        <begin position="6"/>
        <end position="25"/>
    </location>
</feature>
<dbReference type="KEGG" id="dfo:Dform_01649"/>
<sequence length="95" mass="10053">MRLGLLEIVLTVIVLLSVLVVWRWMRQGGPDSGAGDGGPVSSFLQKIGTIGILLVVGGLGLILVGYIVLIGLAKMFIWAVAILVLGLAFLVLSRR</sequence>
<proteinExistence type="predicted"/>
<dbReference type="AlphaFoldDB" id="A0A1P8F958"/>
<evidence type="ECO:0000313" key="2">
    <source>
        <dbReference type="EMBL" id="APV44970.1"/>
    </source>
</evidence>
<name>A0A1P8F958_9CHLR</name>
<evidence type="ECO:0000256" key="1">
    <source>
        <dbReference type="SAM" id="Phobius"/>
    </source>
</evidence>
<evidence type="ECO:0000313" key="3">
    <source>
        <dbReference type="Proteomes" id="UP000185934"/>
    </source>
</evidence>
<keyword evidence="1" id="KW-1133">Transmembrane helix</keyword>
<dbReference type="Proteomes" id="UP000185934">
    <property type="component" value="Chromosome"/>
</dbReference>
<feature type="transmembrane region" description="Helical" evidence="1">
    <location>
        <begin position="46"/>
        <end position="69"/>
    </location>
</feature>
<keyword evidence="1" id="KW-0472">Membrane</keyword>
<organism evidence="2 3">
    <name type="scientific">Dehalogenimonas formicexedens</name>
    <dbReference type="NCBI Taxonomy" id="1839801"/>
    <lineage>
        <taxon>Bacteria</taxon>
        <taxon>Bacillati</taxon>
        <taxon>Chloroflexota</taxon>
        <taxon>Dehalococcoidia</taxon>
        <taxon>Dehalococcoidales</taxon>
        <taxon>Dehalococcoidaceae</taxon>
        <taxon>Dehalogenimonas</taxon>
    </lineage>
</organism>
<accession>A0A1P8F958</accession>
<reference evidence="3" key="1">
    <citation type="submission" date="2016-11" db="EMBL/GenBank/DDBJ databases">
        <title>Dehalogenimonas formicexedens sp. nov., a chlorinated alkane respiring bacterium isolated from contaminated groundwater.</title>
        <authorList>
            <person name="Key T.A."/>
            <person name="Bowman K.S."/>
            <person name="Lee I."/>
            <person name="Chun J."/>
            <person name="Albuquerque L."/>
            <person name="da Costa M.S."/>
            <person name="Rainey F.A."/>
            <person name="Moe W.M."/>
        </authorList>
    </citation>
    <scope>NUCLEOTIDE SEQUENCE [LARGE SCALE GENOMIC DNA]</scope>
    <source>
        <strain evidence="3">NSZ-14</strain>
    </source>
</reference>
<dbReference type="RefSeq" id="WP_076004577.1">
    <property type="nucleotide sequence ID" value="NZ_CP018258.1"/>
</dbReference>
<keyword evidence="3" id="KW-1185">Reference proteome</keyword>
<keyword evidence="1" id="KW-0812">Transmembrane</keyword>
<protein>
    <recommendedName>
        <fullName evidence="4">Integral membrane protein</fullName>
    </recommendedName>
</protein>
<dbReference type="EMBL" id="CP018258">
    <property type="protein sequence ID" value="APV44970.1"/>
    <property type="molecule type" value="Genomic_DNA"/>
</dbReference>
<dbReference type="STRING" id="1839801.Dform_01649"/>
<evidence type="ECO:0008006" key="4">
    <source>
        <dbReference type="Google" id="ProtNLM"/>
    </source>
</evidence>